<dbReference type="Proteomes" id="UP001652504">
    <property type="component" value="Unassembled WGS sequence"/>
</dbReference>
<dbReference type="EMBL" id="JAOWKX010000001">
    <property type="protein sequence ID" value="MCV2883747.1"/>
    <property type="molecule type" value="Genomic_DNA"/>
</dbReference>
<evidence type="ECO:0000313" key="2">
    <source>
        <dbReference type="EMBL" id="MCV2883747.1"/>
    </source>
</evidence>
<protein>
    <submittedName>
        <fullName evidence="2">TorF family putative porin</fullName>
    </submittedName>
</protein>
<feature type="signal peptide" evidence="1">
    <location>
        <begin position="1"/>
        <end position="21"/>
    </location>
</feature>
<dbReference type="Pfam" id="PF09694">
    <property type="entry name" value="Gcw_chp"/>
    <property type="match status" value="1"/>
</dbReference>
<keyword evidence="1" id="KW-0732">Signal</keyword>
<sequence length="231" mass="26228">MKAAHTLLIPATFLFSSMAYAELSSTVTFASDYLFNGVSQTDENPALQVSLDWAGESGSYAGAWASNVHFFEGTEIEFDPYVGYYTELSSNLALDVGIAYYTYWGESFSSDYNYPEAWVKFGLTNALGKTDFNFWYTWDYFGLDAKHAIYMINHTFSFDNGVSLLIGADMSVSYDEDKWEWEPGDDNYMHYQITAFYDWKGMTFSLGVQDTDLDTYGDTTVLFTVSKTFSF</sequence>
<accession>A0ABT3A646</accession>
<name>A0ABT3A646_9ALTE</name>
<keyword evidence="3" id="KW-1185">Reference proteome</keyword>
<dbReference type="InterPro" id="IPR010239">
    <property type="entry name" value="CHP02001"/>
</dbReference>
<feature type="chain" id="PRO_5045367425" evidence="1">
    <location>
        <begin position="22"/>
        <end position="231"/>
    </location>
</feature>
<gene>
    <name evidence="2" type="ORF">OE749_03395</name>
</gene>
<dbReference type="NCBIfam" id="TIGR02001">
    <property type="entry name" value="gcw_chp"/>
    <property type="match status" value="1"/>
</dbReference>
<dbReference type="RefSeq" id="WP_263710941.1">
    <property type="nucleotide sequence ID" value="NZ_JAOWKX010000001.1"/>
</dbReference>
<evidence type="ECO:0000313" key="3">
    <source>
        <dbReference type="Proteomes" id="UP001652504"/>
    </source>
</evidence>
<reference evidence="2 3" key="1">
    <citation type="submission" date="2022-10" db="EMBL/GenBank/DDBJ databases">
        <title>Aestuariibacter sp. AA17 isolated from Montipora capitata coral fragment.</title>
        <authorList>
            <person name="Emsley S.A."/>
            <person name="Pfannmuller K.M."/>
            <person name="Loughran R.M."/>
            <person name="Shlafstein M."/>
            <person name="Papke E."/>
            <person name="Saw J.H."/>
            <person name="Ushijima B."/>
            <person name="Videau P."/>
        </authorList>
    </citation>
    <scope>NUCLEOTIDE SEQUENCE [LARGE SCALE GENOMIC DNA]</scope>
    <source>
        <strain evidence="2 3">AA17</strain>
    </source>
</reference>
<comment type="caution">
    <text evidence="2">The sequence shown here is derived from an EMBL/GenBank/DDBJ whole genome shotgun (WGS) entry which is preliminary data.</text>
</comment>
<evidence type="ECO:0000256" key="1">
    <source>
        <dbReference type="SAM" id="SignalP"/>
    </source>
</evidence>
<proteinExistence type="predicted"/>
<organism evidence="2 3">
    <name type="scientific">Fluctibacter corallii</name>
    <dbReference type="NCBI Taxonomy" id="2984329"/>
    <lineage>
        <taxon>Bacteria</taxon>
        <taxon>Pseudomonadati</taxon>
        <taxon>Pseudomonadota</taxon>
        <taxon>Gammaproteobacteria</taxon>
        <taxon>Alteromonadales</taxon>
        <taxon>Alteromonadaceae</taxon>
        <taxon>Fluctibacter</taxon>
    </lineage>
</organism>